<sequence>MQRAADESLITPQFALVTVVALAVFVGYSFTIPVLPRFIEGPLGGGSLAVGIGVGVLSVSAVLGRPFFGRVGDRSGRKVLILAGALAMAVGTGLLVVVDSYAGLILLRLLVGAGEGAFFVGAATLVNDLSPPHRRGEAHSYFSVAVYLSLGLGPLAGELLLDIDHYDRVWIAGAVVTLLGLLLATRLPAHVVPLDDEDRPVASRRLVHPAGLGPGLVIGLGVMGYVGFSAFVPLYVDDLGLGGAGPVFAMYAVIVLAVRLLGARLPDRLGPALVGRVAIICSAVGLAFVAAVPSRLGLYLGTAVLAVGMSLMYPALITLATSRADDSEQASVIATFTGFFDLAAGAGGALLGGVAAATGYRGAFAAGAAVAMSGLIVLARVAEPSSTVGPGADGPSTPRARG</sequence>
<feature type="transmembrane region" description="Helical" evidence="5">
    <location>
        <begin position="363"/>
        <end position="382"/>
    </location>
</feature>
<keyword evidence="4 5" id="KW-0472">Membrane</keyword>
<evidence type="ECO:0000256" key="2">
    <source>
        <dbReference type="ARBA" id="ARBA00022692"/>
    </source>
</evidence>
<dbReference type="InterPro" id="IPR036259">
    <property type="entry name" value="MFS_trans_sf"/>
</dbReference>
<evidence type="ECO:0000259" key="6">
    <source>
        <dbReference type="PROSITE" id="PS50850"/>
    </source>
</evidence>
<evidence type="ECO:0000313" key="7">
    <source>
        <dbReference type="EMBL" id="CAA9242787.1"/>
    </source>
</evidence>
<keyword evidence="2 5" id="KW-0812">Transmembrane</keyword>
<dbReference type="SUPFAM" id="SSF103473">
    <property type="entry name" value="MFS general substrate transporter"/>
    <property type="match status" value="1"/>
</dbReference>
<evidence type="ECO:0000256" key="5">
    <source>
        <dbReference type="SAM" id="Phobius"/>
    </source>
</evidence>
<feature type="transmembrane region" description="Helical" evidence="5">
    <location>
        <begin position="241"/>
        <end position="261"/>
    </location>
</feature>
<feature type="transmembrane region" description="Helical" evidence="5">
    <location>
        <begin position="79"/>
        <end position="98"/>
    </location>
</feature>
<dbReference type="InterPro" id="IPR052714">
    <property type="entry name" value="MFS_Exporter"/>
</dbReference>
<keyword evidence="3 5" id="KW-1133">Transmembrane helix</keyword>
<feature type="transmembrane region" description="Helical" evidence="5">
    <location>
        <begin position="273"/>
        <end position="292"/>
    </location>
</feature>
<gene>
    <name evidence="7" type="ORF">AVDCRST_MAG50-1867</name>
</gene>
<name>A0A6J4I578_9ACTN</name>
<dbReference type="InterPro" id="IPR011701">
    <property type="entry name" value="MFS"/>
</dbReference>
<dbReference type="Gene3D" id="1.20.1250.20">
    <property type="entry name" value="MFS general substrate transporter like domains"/>
    <property type="match status" value="1"/>
</dbReference>
<evidence type="ECO:0000256" key="4">
    <source>
        <dbReference type="ARBA" id="ARBA00023136"/>
    </source>
</evidence>
<feature type="transmembrane region" description="Helical" evidence="5">
    <location>
        <begin position="298"/>
        <end position="320"/>
    </location>
</feature>
<feature type="domain" description="Major facilitator superfamily (MFS) profile" evidence="6">
    <location>
        <begin position="1"/>
        <end position="386"/>
    </location>
</feature>
<feature type="transmembrane region" description="Helical" evidence="5">
    <location>
        <begin position="138"/>
        <end position="157"/>
    </location>
</feature>
<dbReference type="GO" id="GO:0005886">
    <property type="term" value="C:plasma membrane"/>
    <property type="evidence" value="ECO:0007669"/>
    <property type="project" value="UniProtKB-SubCell"/>
</dbReference>
<dbReference type="EMBL" id="CADCTF010000094">
    <property type="protein sequence ID" value="CAA9242787.1"/>
    <property type="molecule type" value="Genomic_DNA"/>
</dbReference>
<comment type="subcellular location">
    <subcellularLocation>
        <location evidence="1">Cell membrane</location>
        <topology evidence="1">Multi-pass membrane protein</topology>
    </subcellularLocation>
</comment>
<protein>
    <submittedName>
        <fullName evidence="7">Proline/betaine transporter</fullName>
    </submittedName>
</protein>
<feature type="transmembrane region" description="Helical" evidence="5">
    <location>
        <begin position="332"/>
        <end position="357"/>
    </location>
</feature>
<feature type="transmembrane region" description="Helical" evidence="5">
    <location>
        <begin position="12"/>
        <end position="35"/>
    </location>
</feature>
<feature type="transmembrane region" description="Helical" evidence="5">
    <location>
        <begin position="210"/>
        <end position="235"/>
    </location>
</feature>
<dbReference type="GO" id="GO:0022857">
    <property type="term" value="F:transmembrane transporter activity"/>
    <property type="evidence" value="ECO:0007669"/>
    <property type="project" value="InterPro"/>
</dbReference>
<evidence type="ECO:0000256" key="1">
    <source>
        <dbReference type="ARBA" id="ARBA00004651"/>
    </source>
</evidence>
<reference evidence="7" key="1">
    <citation type="submission" date="2020-02" db="EMBL/GenBank/DDBJ databases">
        <authorList>
            <person name="Meier V. D."/>
        </authorList>
    </citation>
    <scope>NUCLEOTIDE SEQUENCE</scope>
    <source>
        <strain evidence="7">AVDCRST_MAG50</strain>
    </source>
</reference>
<dbReference type="PANTHER" id="PTHR23531:SF1">
    <property type="entry name" value="QUINOLENE RESISTANCE PROTEIN NORA"/>
    <property type="match status" value="1"/>
</dbReference>
<organism evidence="7">
    <name type="scientific">uncultured Acidimicrobiales bacterium</name>
    <dbReference type="NCBI Taxonomy" id="310071"/>
    <lineage>
        <taxon>Bacteria</taxon>
        <taxon>Bacillati</taxon>
        <taxon>Actinomycetota</taxon>
        <taxon>Acidimicrobiia</taxon>
        <taxon>Acidimicrobiales</taxon>
        <taxon>environmental samples</taxon>
    </lineage>
</organism>
<dbReference type="InterPro" id="IPR020846">
    <property type="entry name" value="MFS_dom"/>
</dbReference>
<accession>A0A6J4I578</accession>
<feature type="transmembrane region" description="Helical" evidence="5">
    <location>
        <begin position="169"/>
        <end position="189"/>
    </location>
</feature>
<feature type="transmembrane region" description="Helical" evidence="5">
    <location>
        <begin position="47"/>
        <end position="67"/>
    </location>
</feature>
<dbReference type="PANTHER" id="PTHR23531">
    <property type="entry name" value="QUINOLENE RESISTANCE PROTEIN NORA"/>
    <property type="match status" value="1"/>
</dbReference>
<proteinExistence type="predicted"/>
<dbReference type="AlphaFoldDB" id="A0A6J4I578"/>
<feature type="transmembrane region" description="Helical" evidence="5">
    <location>
        <begin position="104"/>
        <end position="126"/>
    </location>
</feature>
<dbReference type="PROSITE" id="PS50850">
    <property type="entry name" value="MFS"/>
    <property type="match status" value="1"/>
</dbReference>
<dbReference type="Pfam" id="PF07690">
    <property type="entry name" value="MFS_1"/>
    <property type="match status" value="1"/>
</dbReference>
<evidence type="ECO:0000256" key="3">
    <source>
        <dbReference type="ARBA" id="ARBA00022989"/>
    </source>
</evidence>